<dbReference type="Pfam" id="PF00149">
    <property type="entry name" value="Metallophos"/>
    <property type="match status" value="1"/>
</dbReference>
<protein>
    <submittedName>
        <fullName evidence="2">Serine/threonine protein phosphatase</fullName>
    </submittedName>
</protein>
<dbReference type="Gene3D" id="3.60.21.10">
    <property type="match status" value="1"/>
</dbReference>
<dbReference type="GO" id="GO:0005737">
    <property type="term" value="C:cytoplasm"/>
    <property type="evidence" value="ECO:0007669"/>
    <property type="project" value="TreeGrafter"/>
</dbReference>
<accession>A0A8E2QEQ7</accession>
<evidence type="ECO:0000313" key="2">
    <source>
        <dbReference type="EMBL" id="PNF76729.1"/>
    </source>
</evidence>
<dbReference type="GO" id="GO:0016791">
    <property type="term" value="F:phosphatase activity"/>
    <property type="evidence" value="ECO:0007669"/>
    <property type="project" value="TreeGrafter"/>
</dbReference>
<dbReference type="PANTHER" id="PTHR42850">
    <property type="entry name" value="METALLOPHOSPHOESTERASE"/>
    <property type="match status" value="1"/>
</dbReference>
<dbReference type="InterPro" id="IPR004843">
    <property type="entry name" value="Calcineurin-like_PHP"/>
</dbReference>
<evidence type="ECO:0000259" key="1">
    <source>
        <dbReference type="Pfam" id="PF00149"/>
    </source>
</evidence>
<dbReference type="SUPFAM" id="SSF56300">
    <property type="entry name" value="Metallo-dependent phosphatases"/>
    <property type="match status" value="1"/>
</dbReference>
<evidence type="ECO:0000313" key="3">
    <source>
        <dbReference type="Proteomes" id="UP000235881"/>
    </source>
</evidence>
<comment type="caution">
    <text evidence="2">The sequence shown here is derived from an EMBL/GenBank/DDBJ whole genome shotgun (WGS) entry which is preliminary data.</text>
</comment>
<dbReference type="Proteomes" id="UP000235881">
    <property type="component" value="Unassembled WGS sequence"/>
</dbReference>
<gene>
    <name evidence="2" type="ORF">CXK95_10000</name>
</gene>
<feature type="domain" description="Calcineurin-like phosphoesterase" evidence="1">
    <location>
        <begin position="11"/>
        <end position="140"/>
    </location>
</feature>
<sequence length="323" mass="37201">MELDPGRGYDLIGDVHGCAHALGRLLDGLGYRLQGGVWRHPRRQAIFLGDIIDRGPHIREALHLVHDMVDHQQAHCIMGNHEFNALGWYMRAPPGSGREFVRDRSPRFARLLQETFQQFEHHAAEWQAFRDWFYELPLYLETERFRAVHACWDADVIARLQPFLNDGRINPALLREAGLPGSFICQAFDRLLRGTDMPLPHGMTLTSEEGFVRTFFRTKFWEENPQTYGDVVFQPGGLPDHAARLPLSPQQKSRLFLYGPDEPLLFVGHYWRRGQPGPLRDNLACLDYSAVKKGKLVAYRLDQETRLDPAKFAWVDVCAVFRT</sequence>
<dbReference type="AlphaFoldDB" id="A0A8E2QEQ7"/>
<reference evidence="2 3" key="1">
    <citation type="submission" date="2018-01" db="EMBL/GenBank/DDBJ databases">
        <title>Denitrification phenotypes of diverse strains of Pseudomonas stutzeri.</title>
        <authorList>
            <person name="Milligan D.A."/>
            <person name="Bergaust L."/>
            <person name="Bakken L.R."/>
            <person name="Frostegard A."/>
        </authorList>
    </citation>
    <scope>NUCLEOTIDE SEQUENCE [LARGE SCALE GENOMIC DNA]</scope>
    <source>
        <strain evidence="2 3">DSM 50238</strain>
    </source>
</reference>
<dbReference type="PANTHER" id="PTHR42850:SF7">
    <property type="entry name" value="BIS(5'-NUCLEOSYL)-TETRAPHOSPHATASE PRPE [ASYMMETRICAL]"/>
    <property type="match status" value="1"/>
</dbReference>
<dbReference type="InterPro" id="IPR050126">
    <property type="entry name" value="Ap4A_hydrolase"/>
</dbReference>
<keyword evidence="3" id="KW-1185">Reference proteome</keyword>
<dbReference type="InterPro" id="IPR029052">
    <property type="entry name" value="Metallo-depent_PP-like"/>
</dbReference>
<proteinExistence type="predicted"/>
<dbReference type="RefSeq" id="WP_102828513.1">
    <property type="nucleotide sequence ID" value="NZ_CP065721.1"/>
</dbReference>
<organism evidence="2 3">
    <name type="scientific">Stutzerimonas degradans</name>
    <dbReference type="NCBI Taxonomy" id="2968968"/>
    <lineage>
        <taxon>Bacteria</taxon>
        <taxon>Pseudomonadati</taxon>
        <taxon>Pseudomonadota</taxon>
        <taxon>Gammaproteobacteria</taxon>
        <taxon>Pseudomonadales</taxon>
        <taxon>Pseudomonadaceae</taxon>
        <taxon>Stutzerimonas</taxon>
    </lineage>
</organism>
<name>A0A8E2QEQ7_9GAMM</name>
<dbReference type="EMBL" id="POUK01000003">
    <property type="protein sequence ID" value="PNF76729.1"/>
    <property type="molecule type" value="Genomic_DNA"/>
</dbReference>